<sequence length="96" mass="10109">MAEGLMEYGGNGARGGGEGGVEKRDPERSRDYNSPVPLVDSEAKGCQQSTSPTNIIVAVVVTVTGKVNDEESFSNFISSGDSFRAIIKTTPLICLV</sequence>
<evidence type="ECO:0000313" key="3">
    <source>
        <dbReference type="Proteomes" id="UP000243459"/>
    </source>
</evidence>
<gene>
    <name evidence="2" type="ORF">A4U43_C07F30120</name>
</gene>
<keyword evidence="3" id="KW-1185">Reference proteome</keyword>
<dbReference type="EMBL" id="CM007387">
    <property type="protein sequence ID" value="ONK64804.1"/>
    <property type="molecule type" value="Genomic_DNA"/>
</dbReference>
<feature type="compositionally biased region" description="Basic and acidic residues" evidence="1">
    <location>
        <begin position="20"/>
        <end position="31"/>
    </location>
</feature>
<proteinExistence type="predicted"/>
<feature type="compositionally biased region" description="Gly residues" evidence="1">
    <location>
        <begin position="7"/>
        <end position="19"/>
    </location>
</feature>
<dbReference type="Gramene" id="ONK64804">
    <property type="protein sequence ID" value="ONK64804"/>
    <property type="gene ID" value="A4U43_C07F30120"/>
</dbReference>
<reference evidence="3" key="1">
    <citation type="journal article" date="2017" name="Nat. Commun.">
        <title>The asparagus genome sheds light on the origin and evolution of a young Y chromosome.</title>
        <authorList>
            <person name="Harkess A."/>
            <person name="Zhou J."/>
            <person name="Xu C."/>
            <person name="Bowers J.E."/>
            <person name="Van der Hulst R."/>
            <person name="Ayyampalayam S."/>
            <person name="Mercati F."/>
            <person name="Riccardi P."/>
            <person name="McKain M.R."/>
            <person name="Kakrana A."/>
            <person name="Tang H."/>
            <person name="Ray J."/>
            <person name="Groenendijk J."/>
            <person name="Arikit S."/>
            <person name="Mathioni S.M."/>
            <person name="Nakano M."/>
            <person name="Shan H."/>
            <person name="Telgmann-Rauber A."/>
            <person name="Kanno A."/>
            <person name="Yue Z."/>
            <person name="Chen H."/>
            <person name="Li W."/>
            <person name="Chen Y."/>
            <person name="Xu X."/>
            <person name="Zhang Y."/>
            <person name="Luo S."/>
            <person name="Chen H."/>
            <person name="Gao J."/>
            <person name="Mao Z."/>
            <person name="Pires J.C."/>
            <person name="Luo M."/>
            <person name="Kudrna D."/>
            <person name="Wing R.A."/>
            <person name="Meyers B.C."/>
            <person name="Yi K."/>
            <person name="Kong H."/>
            <person name="Lavrijsen P."/>
            <person name="Sunseri F."/>
            <person name="Falavigna A."/>
            <person name="Ye Y."/>
            <person name="Leebens-Mack J.H."/>
            <person name="Chen G."/>
        </authorList>
    </citation>
    <scope>NUCLEOTIDE SEQUENCE [LARGE SCALE GENOMIC DNA]</scope>
    <source>
        <strain evidence="3">cv. DH0086</strain>
    </source>
</reference>
<evidence type="ECO:0000256" key="1">
    <source>
        <dbReference type="SAM" id="MobiDB-lite"/>
    </source>
</evidence>
<evidence type="ECO:0000313" key="2">
    <source>
        <dbReference type="EMBL" id="ONK64804.1"/>
    </source>
</evidence>
<name>A0A5P1EG38_ASPOF</name>
<dbReference type="AlphaFoldDB" id="A0A5P1EG38"/>
<organism evidence="2 3">
    <name type="scientific">Asparagus officinalis</name>
    <name type="common">Garden asparagus</name>
    <dbReference type="NCBI Taxonomy" id="4686"/>
    <lineage>
        <taxon>Eukaryota</taxon>
        <taxon>Viridiplantae</taxon>
        <taxon>Streptophyta</taxon>
        <taxon>Embryophyta</taxon>
        <taxon>Tracheophyta</taxon>
        <taxon>Spermatophyta</taxon>
        <taxon>Magnoliopsida</taxon>
        <taxon>Liliopsida</taxon>
        <taxon>Asparagales</taxon>
        <taxon>Asparagaceae</taxon>
        <taxon>Asparagoideae</taxon>
        <taxon>Asparagus</taxon>
    </lineage>
</organism>
<protein>
    <submittedName>
        <fullName evidence="2">Uncharacterized protein</fullName>
    </submittedName>
</protein>
<dbReference type="Proteomes" id="UP000243459">
    <property type="component" value="Chromosome 7"/>
</dbReference>
<feature type="region of interest" description="Disordered" evidence="1">
    <location>
        <begin position="1"/>
        <end position="47"/>
    </location>
</feature>
<accession>A0A5P1EG38</accession>